<accession>A0ABR4C3B0</accession>
<dbReference type="SUPFAM" id="SSF52218">
    <property type="entry name" value="Flavoproteins"/>
    <property type="match status" value="1"/>
</dbReference>
<evidence type="ECO:0000313" key="2">
    <source>
        <dbReference type="Proteomes" id="UP001595075"/>
    </source>
</evidence>
<reference evidence="1 2" key="1">
    <citation type="journal article" date="2024" name="Commun. Biol.">
        <title>Comparative genomic analysis of thermophilic fungi reveals convergent evolutionary adaptations and gene losses.</title>
        <authorList>
            <person name="Steindorff A.S."/>
            <person name="Aguilar-Pontes M.V."/>
            <person name="Robinson A.J."/>
            <person name="Andreopoulos B."/>
            <person name="LaButti K."/>
            <person name="Kuo A."/>
            <person name="Mondo S."/>
            <person name="Riley R."/>
            <person name="Otillar R."/>
            <person name="Haridas S."/>
            <person name="Lipzen A."/>
            <person name="Grimwood J."/>
            <person name="Schmutz J."/>
            <person name="Clum A."/>
            <person name="Reid I.D."/>
            <person name="Moisan M.C."/>
            <person name="Butler G."/>
            <person name="Nguyen T.T.M."/>
            <person name="Dewar K."/>
            <person name="Conant G."/>
            <person name="Drula E."/>
            <person name="Henrissat B."/>
            <person name="Hansel C."/>
            <person name="Singer S."/>
            <person name="Hutchinson M.I."/>
            <person name="de Vries R.P."/>
            <person name="Natvig D.O."/>
            <person name="Powell A.J."/>
            <person name="Tsang A."/>
            <person name="Grigoriev I.V."/>
        </authorList>
    </citation>
    <scope>NUCLEOTIDE SEQUENCE [LARGE SCALE GENOMIC DNA]</scope>
    <source>
        <strain evidence="1 2">CBS 494.80</strain>
    </source>
</reference>
<dbReference type="EMBL" id="JAZHXI010000014">
    <property type="protein sequence ID" value="KAL2064406.1"/>
    <property type="molecule type" value="Genomic_DNA"/>
</dbReference>
<name>A0ABR4C3B0_9HELO</name>
<organism evidence="1 2">
    <name type="scientific">Oculimacula yallundae</name>
    <dbReference type="NCBI Taxonomy" id="86028"/>
    <lineage>
        <taxon>Eukaryota</taxon>
        <taxon>Fungi</taxon>
        <taxon>Dikarya</taxon>
        <taxon>Ascomycota</taxon>
        <taxon>Pezizomycotina</taxon>
        <taxon>Leotiomycetes</taxon>
        <taxon>Helotiales</taxon>
        <taxon>Ploettnerulaceae</taxon>
        <taxon>Oculimacula</taxon>
    </lineage>
</organism>
<protein>
    <submittedName>
        <fullName evidence="1">Uncharacterized protein</fullName>
    </submittedName>
</protein>
<comment type="caution">
    <text evidence="1">The sequence shown here is derived from an EMBL/GenBank/DDBJ whole genome shotgun (WGS) entry which is preliminary data.</text>
</comment>
<dbReference type="Proteomes" id="UP001595075">
    <property type="component" value="Unassembled WGS sequence"/>
</dbReference>
<sequence>MASLESPPRTIALIHNSELPPPLNVLSTAIAEFSKECYFDRRASPNYAIHIIDLATYSIPPTDSLANSRTNETDIATNLKSSTEWEAEISKHCAFILLFPYHTWSHCTPLKNALSILPPHLIHKPALLMGFGKEEPYCAHDYERTWKKTSFDMMRDFLLDNGVKLVGMEQDGPNGWPVRGWPEFRVYADYWENWIKGNREAFIGGQQAEAWERKGDDRCQRGIAMLISAIEKNRTLELR</sequence>
<gene>
    <name evidence="1" type="ORF">VTL71DRAFT_4900</name>
</gene>
<proteinExistence type="predicted"/>
<keyword evidence="2" id="KW-1185">Reference proteome</keyword>
<dbReference type="InterPro" id="IPR029039">
    <property type="entry name" value="Flavoprotein-like_sf"/>
</dbReference>
<dbReference type="Gene3D" id="3.40.50.360">
    <property type="match status" value="1"/>
</dbReference>
<evidence type="ECO:0000313" key="1">
    <source>
        <dbReference type="EMBL" id="KAL2064406.1"/>
    </source>
</evidence>